<evidence type="ECO:0000313" key="3">
    <source>
        <dbReference type="Proteomes" id="UP001201262"/>
    </source>
</evidence>
<sequence length="147" mass="15337">MRLSITIVLLLLSAVVVLAGRPSKSESGCHALRTGSAIANSLCLYEESSDPHQAVYDTNPIVALADSAQTEADDSLYIQAIEPAQSPWLAAATNDGTGLEPLKDKIGATLTIRSRLKARSEGALGKTPWIGMAMGLMCTTLAAVVLG</sequence>
<dbReference type="EMBL" id="JAJTJA010000007">
    <property type="protein sequence ID" value="KAH8696677.1"/>
    <property type="molecule type" value="Genomic_DNA"/>
</dbReference>
<evidence type="ECO:0000256" key="1">
    <source>
        <dbReference type="SAM" id="SignalP"/>
    </source>
</evidence>
<dbReference type="RefSeq" id="XP_046071613.1">
    <property type="nucleotide sequence ID" value="XM_046214182.1"/>
</dbReference>
<keyword evidence="3" id="KW-1185">Reference proteome</keyword>
<dbReference type="GeneID" id="70244469"/>
<proteinExistence type="predicted"/>
<feature type="signal peptide" evidence="1">
    <location>
        <begin position="1"/>
        <end position="19"/>
    </location>
</feature>
<organism evidence="2 3">
    <name type="scientific">Talaromyces proteolyticus</name>
    <dbReference type="NCBI Taxonomy" id="1131652"/>
    <lineage>
        <taxon>Eukaryota</taxon>
        <taxon>Fungi</taxon>
        <taxon>Dikarya</taxon>
        <taxon>Ascomycota</taxon>
        <taxon>Pezizomycotina</taxon>
        <taxon>Eurotiomycetes</taxon>
        <taxon>Eurotiomycetidae</taxon>
        <taxon>Eurotiales</taxon>
        <taxon>Trichocomaceae</taxon>
        <taxon>Talaromyces</taxon>
        <taxon>Talaromyces sect. Bacilispori</taxon>
    </lineage>
</organism>
<gene>
    <name evidence="2" type="ORF">BGW36DRAFT_360494</name>
</gene>
<feature type="chain" id="PRO_5042009031" evidence="1">
    <location>
        <begin position="20"/>
        <end position="147"/>
    </location>
</feature>
<accession>A0AAD4KRM6</accession>
<dbReference type="AlphaFoldDB" id="A0AAD4KRM6"/>
<keyword evidence="1" id="KW-0732">Signal</keyword>
<comment type="caution">
    <text evidence="2">The sequence shown here is derived from an EMBL/GenBank/DDBJ whole genome shotgun (WGS) entry which is preliminary data.</text>
</comment>
<dbReference type="Proteomes" id="UP001201262">
    <property type="component" value="Unassembled WGS sequence"/>
</dbReference>
<reference evidence="2" key="1">
    <citation type="submission" date="2021-12" db="EMBL/GenBank/DDBJ databases">
        <title>Convergent genome expansion in fungi linked to evolution of root-endophyte symbiosis.</title>
        <authorList>
            <consortium name="DOE Joint Genome Institute"/>
            <person name="Ke Y.-H."/>
            <person name="Bonito G."/>
            <person name="Liao H.-L."/>
            <person name="Looney B."/>
            <person name="Rojas-Flechas A."/>
            <person name="Nash J."/>
            <person name="Hameed K."/>
            <person name="Schadt C."/>
            <person name="Martin F."/>
            <person name="Crous P.W."/>
            <person name="Miettinen O."/>
            <person name="Magnuson J.K."/>
            <person name="Labbe J."/>
            <person name="Jacobson D."/>
            <person name="Doktycz M.J."/>
            <person name="Veneault-Fourrey C."/>
            <person name="Kuo A."/>
            <person name="Mondo S."/>
            <person name="Calhoun S."/>
            <person name="Riley R."/>
            <person name="Ohm R."/>
            <person name="LaButti K."/>
            <person name="Andreopoulos B."/>
            <person name="Pangilinan J."/>
            <person name="Nolan M."/>
            <person name="Tritt A."/>
            <person name="Clum A."/>
            <person name="Lipzen A."/>
            <person name="Daum C."/>
            <person name="Barry K."/>
            <person name="Grigoriev I.V."/>
            <person name="Vilgalys R."/>
        </authorList>
    </citation>
    <scope>NUCLEOTIDE SEQUENCE</scope>
    <source>
        <strain evidence="2">PMI_201</strain>
    </source>
</reference>
<name>A0AAD4KRM6_9EURO</name>
<protein>
    <submittedName>
        <fullName evidence="2">Uncharacterized protein</fullName>
    </submittedName>
</protein>
<evidence type="ECO:0000313" key="2">
    <source>
        <dbReference type="EMBL" id="KAH8696677.1"/>
    </source>
</evidence>